<evidence type="ECO:0000313" key="2">
    <source>
        <dbReference type="EMBL" id="VDM23028.1"/>
    </source>
</evidence>
<reference evidence="2 3" key="1">
    <citation type="submission" date="2018-11" db="EMBL/GenBank/DDBJ databases">
        <authorList>
            <consortium name="Pathogen Informatics"/>
        </authorList>
    </citation>
    <scope>NUCLEOTIDE SEQUENCE [LARGE SCALE GENOMIC DNA]</scope>
</reference>
<accession>A0A3P7GK35</accession>
<feature type="region of interest" description="Disordered" evidence="1">
    <location>
        <begin position="346"/>
        <end position="378"/>
    </location>
</feature>
<dbReference type="PANTHER" id="PTHR46538">
    <property type="entry name" value="PROTEIN KINASE DOMAIN-CONTAINING PROTEIN"/>
    <property type="match status" value="1"/>
</dbReference>
<protein>
    <submittedName>
        <fullName evidence="2">Uncharacterized protein</fullName>
    </submittedName>
</protein>
<dbReference type="AlphaFoldDB" id="A0A3P7GK35"/>
<dbReference type="Proteomes" id="UP000274429">
    <property type="component" value="Unassembled WGS sequence"/>
</dbReference>
<dbReference type="PANTHER" id="PTHR46538:SF3">
    <property type="entry name" value="PROTEIN KINASE DOMAIN-CONTAINING PROTEIN"/>
    <property type="match status" value="1"/>
</dbReference>
<dbReference type="EMBL" id="UYWX01002776">
    <property type="protein sequence ID" value="VDM23028.1"/>
    <property type="molecule type" value="Genomic_DNA"/>
</dbReference>
<dbReference type="OrthoDB" id="6281909at2759"/>
<keyword evidence="3" id="KW-1185">Reference proteome</keyword>
<evidence type="ECO:0000313" key="3">
    <source>
        <dbReference type="Proteomes" id="UP000274429"/>
    </source>
</evidence>
<evidence type="ECO:0000256" key="1">
    <source>
        <dbReference type="SAM" id="MobiDB-lite"/>
    </source>
</evidence>
<gene>
    <name evidence="2" type="ORF">TTAC_LOCUS3632</name>
</gene>
<proteinExistence type="predicted"/>
<name>A0A3P7GK35_HYDTA</name>
<organism evidence="2 3">
    <name type="scientific">Hydatigena taeniaeformis</name>
    <name type="common">Feline tapeworm</name>
    <name type="synonym">Taenia taeniaeformis</name>
    <dbReference type="NCBI Taxonomy" id="6205"/>
    <lineage>
        <taxon>Eukaryota</taxon>
        <taxon>Metazoa</taxon>
        <taxon>Spiralia</taxon>
        <taxon>Lophotrochozoa</taxon>
        <taxon>Platyhelminthes</taxon>
        <taxon>Cestoda</taxon>
        <taxon>Eucestoda</taxon>
        <taxon>Cyclophyllidea</taxon>
        <taxon>Taeniidae</taxon>
        <taxon>Hydatigera</taxon>
    </lineage>
</organism>
<sequence>MHRGLTKDLEAVAKKYKASRERVDAELESDAKALREANAQSEKAFLEQFKQKLDRSVSSRTLRKAVFRDVRDTFSSGSAVLRTPPDIPKSVEELYIEAANFLHQQEATSSSQMAHLKEVHQKKLGHLELQLFSEQYELNMNFAKMQGRMEQRHMHMRHQLARSQLKDFALADRQLLAKRLASQLVELREAAEADKTQLHESQMLEKKIFLKNERAARKKRMSMYQRKLREDGPPDGMSVKEALAKACHSMTSYYSTSPPQLTAVSFDALLRLDKHHQMQTQALDREILSYFVELDEQQWEKKIMLANQETNRLKELDDEHKQEMKAHAERLQRKIMQLREKYEKEVTDRADVTSLKRHSDTLPPPGPGNRSSHHLFGRHPGITSSFESLLITECIRRNEVR</sequence>
<dbReference type="InterPro" id="IPR051585">
    <property type="entry name" value="STE20_Ser/Thr_Kinases"/>
</dbReference>